<reference evidence="3 4" key="1">
    <citation type="journal article" date="2018" name="Int. J. Syst. Evol. Microbiol.">
        <title>Bifidobacterium callitrichidarum sp. nov. from the faeces of the emperor tamarin (Saguinus imperator).</title>
        <authorList>
            <person name="Modesto M."/>
            <person name="Michelini S."/>
            <person name="Sansosti M.C."/>
            <person name="De Filippo C."/>
            <person name="Cavalieri D."/>
            <person name="Qvirist L."/>
            <person name="Andlid T."/>
            <person name="Spiezio C."/>
            <person name="Sandri C."/>
            <person name="Pascarelli S."/>
            <person name="Sgorbati B."/>
            <person name="Mattarelli P."/>
        </authorList>
    </citation>
    <scope>NUCLEOTIDE SEQUENCE [LARGE SCALE GENOMIC DNA]</scope>
    <source>
        <strain evidence="3 4">TRI 5</strain>
    </source>
</reference>
<name>A0A2U2MYI4_9BIFI</name>
<dbReference type="RefSeq" id="WP_109058165.1">
    <property type="nucleotide sequence ID" value="NZ_QFFM01000041.1"/>
</dbReference>
<dbReference type="Proteomes" id="UP000245876">
    <property type="component" value="Unassembled WGS sequence"/>
</dbReference>
<protein>
    <submittedName>
        <fullName evidence="3">Uncharacterized protein</fullName>
    </submittedName>
</protein>
<keyword evidence="2" id="KW-0732">Signal</keyword>
<proteinExistence type="predicted"/>
<dbReference type="AlphaFoldDB" id="A0A2U2MYI4"/>
<feature type="region of interest" description="Disordered" evidence="1">
    <location>
        <begin position="31"/>
        <end position="62"/>
    </location>
</feature>
<evidence type="ECO:0000256" key="1">
    <source>
        <dbReference type="SAM" id="MobiDB-lite"/>
    </source>
</evidence>
<feature type="chain" id="PRO_5039353693" evidence="2">
    <location>
        <begin position="23"/>
        <end position="62"/>
    </location>
</feature>
<gene>
    <name evidence="3" type="ORF">DF196_12675</name>
</gene>
<organism evidence="3 4">
    <name type="scientific">Bifidobacterium callitrichidarum</name>
    <dbReference type="NCBI Taxonomy" id="2052941"/>
    <lineage>
        <taxon>Bacteria</taxon>
        <taxon>Bacillati</taxon>
        <taxon>Actinomycetota</taxon>
        <taxon>Actinomycetes</taxon>
        <taxon>Bifidobacteriales</taxon>
        <taxon>Bifidobacteriaceae</taxon>
        <taxon>Bifidobacterium</taxon>
    </lineage>
</organism>
<keyword evidence="4" id="KW-1185">Reference proteome</keyword>
<feature type="signal peptide" evidence="2">
    <location>
        <begin position="1"/>
        <end position="22"/>
    </location>
</feature>
<evidence type="ECO:0000313" key="4">
    <source>
        <dbReference type="Proteomes" id="UP000245876"/>
    </source>
</evidence>
<comment type="caution">
    <text evidence="3">The sequence shown here is derived from an EMBL/GenBank/DDBJ whole genome shotgun (WGS) entry which is preliminary data.</text>
</comment>
<evidence type="ECO:0000256" key="2">
    <source>
        <dbReference type="SAM" id="SignalP"/>
    </source>
</evidence>
<evidence type="ECO:0000313" key="3">
    <source>
        <dbReference type="EMBL" id="PWG62075.1"/>
    </source>
</evidence>
<sequence>MKGKLQKAACIAGIIIAAIVLADLNLPQDVTPNIPGREPVTTEETISMRSQDHPTSEKVLES</sequence>
<accession>A0A2U2MYI4</accession>
<feature type="compositionally biased region" description="Basic and acidic residues" evidence="1">
    <location>
        <begin position="50"/>
        <end position="62"/>
    </location>
</feature>
<dbReference type="EMBL" id="QFFM01000041">
    <property type="protein sequence ID" value="PWG62075.1"/>
    <property type="molecule type" value="Genomic_DNA"/>
</dbReference>